<dbReference type="GO" id="GO:0016020">
    <property type="term" value="C:membrane"/>
    <property type="evidence" value="ECO:0007669"/>
    <property type="project" value="UniProtKB-SubCell"/>
</dbReference>
<feature type="transmembrane region" description="Helical" evidence="5">
    <location>
        <begin position="406"/>
        <end position="425"/>
    </location>
</feature>
<evidence type="ECO:0000259" key="6">
    <source>
        <dbReference type="Pfam" id="PF04932"/>
    </source>
</evidence>
<dbReference type="HOGENOM" id="CLU_033061_1_0_9"/>
<evidence type="ECO:0000256" key="1">
    <source>
        <dbReference type="ARBA" id="ARBA00004141"/>
    </source>
</evidence>
<dbReference type="Pfam" id="PF04932">
    <property type="entry name" value="Wzy_C"/>
    <property type="match status" value="1"/>
</dbReference>
<dbReference type="Proteomes" id="UP000002620">
    <property type="component" value="Chromosome"/>
</dbReference>
<name>C9RAK2_AMMDK</name>
<evidence type="ECO:0000256" key="5">
    <source>
        <dbReference type="SAM" id="Phobius"/>
    </source>
</evidence>
<proteinExistence type="predicted"/>
<feature type="transmembrane region" description="Helical" evidence="5">
    <location>
        <begin position="197"/>
        <end position="217"/>
    </location>
</feature>
<accession>C9RAK2</accession>
<organism evidence="7 8">
    <name type="scientific">Ammonifex degensii (strain DSM 10501 / KC4)</name>
    <dbReference type="NCBI Taxonomy" id="429009"/>
    <lineage>
        <taxon>Bacteria</taxon>
        <taxon>Bacillati</taxon>
        <taxon>Bacillota</taxon>
        <taxon>Clostridia</taxon>
        <taxon>Thermoanaerobacterales</taxon>
        <taxon>Thermoanaerobacteraceae</taxon>
        <taxon>Ammonifex</taxon>
    </lineage>
</organism>
<dbReference type="KEGG" id="adg:Adeg_0103"/>
<evidence type="ECO:0000313" key="7">
    <source>
        <dbReference type="EMBL" id="ACX51279.1"/>
    </source>
</evidence>
<evidence type="ECO:0000256" key="2">
    <source>
        <dbReference type="ARBA" id="ARBA00022692"/>
    </source>
</evidence>
<keyword evidence="3 5" id="KW-1133">Transmembrane helix</keyword>
<feature type="transmembrane region" description="Helical" evidence="5">
    <location>
        <begin position="86"/>
        <end position="103"/>
    </location>
</feature>
<protein>
    <submittedName>
        <fullName evidence="7">O-antigen polymerase</fullName>
    </submittedName>
</protein>
<keyword evidence="2 5" id="KW-0812">Transmembrane</keyword>
<keyword evidence="8" id="KW-1185">Reference proteome</keyword>
<feature type="domain" description="O-antigen ligase-related" evidence="6">
    <location>
        <begin position="283"/>
        <end position="414"/>
    </location>
</feature>
<dbReference type="AlphaFoldDB" id="C9RAK2"/>
<dbReference type="InterPro" id="IPR007016">
    <property type="entry name" value="O-antigen_ligase-rel_domated"/>
</dbReference>
<feature type="transmembrane region" description="Helical" evidence="5">
    <location>
        <begin position="174"/>
        <end position="191"/>
    </location>
</feature>
<feature type="transmembrane region" description="Helical" evidence="5">
    <location>
        <begin position="305"/>
        <end position="331"/>
    </location>
</feature>
<dbReference type="EMBL" id="CP001785">
    <property type="protein sequence ID" value="ACX51279.1"/>
    <property type="molecule type" value="Genomic_DNA"/>
</dbReference>
<evidence type="ECO:0000313" key="8">
    <source>
        <dbReference type="Proteomes" id="UP000002620"/>
    </source>
</evidence>
<comment type="subcellular location">
    <subcellularLocation>
        <location evidence="1">Membrane</location>
        <topology evidence="1">Multi-pass membrane protein</topology>
    </subcellularLocation>
</comment>
<dbReference type="PANTHER" id="PTHR37422:SF13">
    <property type="entry name" value="LIPOPOLYSACCHARIDE BIOSYNTHESIS PROTEIN PA4999-RELATED"/>
    <property type="match status" value="1"/>
</dbReference>
<keyword evidence="4 5" id="KW-0472">Membrane</keyword>
<feature type="transmembrane region" description="Helical" evidence="5">
    <location>
        <begin position="467"/>
        <end position="483"/>
    </location>
</feature>
<sequence length="492" mass="54773">MASAISSWWQGSLLFRLQNFLGRAWQSSRLARFLAARPFWEGKTPLVLASLARLVPASWRARWEEGAPPLPWATGSSLLRWSEPRAYYLLLALAAYPIIDYYIRYGQPVGSIAGGWKEAALILGLGLVAAKLLLRGKEAYRPNPIAFPLAVYFAVYTFLFFVRSPDLSIAFEGLRIYLEYALWFWVGFYLLDDERQLHLFSLCLLLFTAVLACHGIWQYINRVPIPPEWVDQAESGITTRAFSLVKSPNILGSLLSLVLPLGVAGFLTTGKPTPRLFYLAVTSALALALIFTFSRGAWFSAGLGLILLGLLSYPPLIWGLAVAAGATPLVFPSVAQRLLYLFSYSYYISSQRGGRIIRWQTALEKLQHHPLVGEGWGRFGGAVAARSIPGSFYVDNFYLKTATEGGLIGLSVFVWLIVVAWRAAYQVVARLEGNHRIWAAAYLGGLSAVLLHNTVENVFETPLMSTFFWLLLGVLLSFPFIVGEEARHQPRV</sequence>
<gene>
    <name evidence="7" type="ordered locus">Adeg_0103</name>
</gene>
<dbReference type="STRING" id="429009.Adeg_0103"/>
<dbReference type="PANTHER" id="PTHR37422">
    <property type="entry name" value="TEICHURONIC ACID BIOSYNTHESIS PROTEIN TUAE"/>
    <property type="match status" value="1"/>
</dbReference>
<feature type="transmembrane region" description="Helical" evidence="5">
    <location>
        <begin position="250"/>
        <end position="270"/>
    </location>
</feature>
<dbReference type="InterPro" id="IPR051533">
    <property type="entry name" value="WaaL-like"/>
</dbReference>
<evidence type="ECO:0000256" key="3">
    <source>
        <dbReference type="ARBA" id="ARBA00022989"/>
    </source>
</evidence>
<dbReference type="RefSeq" id="WP_015738158.1">
    <property type="nucleotide sequence ID" value="NC_013385.1"/>
</dbReference>
<feature type="transmembrane region" description="Helical" evidence="5">
    <location>
        <begin position="145"/>
        <end position="162"/>
    </location>
</feature>
<dbReference type="eggNOG" id="COG3307">
    <property type="taxonomic scope" value="Bacteria"/>
</dbReference>
<feature type="transmembrane region" description="Helical" evidence="5">
    <location>
        <begin position="276"/>
        <end position="293"/>
    </location>
</feature>
<feature type="transmembrane region" description="Helical" evidence="5">
    <location>
        <begin position="115"/>
        <end position="133"/>
    </location>
</feature>
<reference evidence="7 8" key="1">
    <citation type="submission" date="2009-10" db="EMBL/GenBank/DDBJ databases">
        <title>Complete sequence of chromosome of Ammonifex degensii KC4.</title>
        <authorList>
            <consortium name="US DOE Joint Genome Institute"/>
            <person name="Kerfeld C."/>
            <person name="Goodner B."/>
            <person name="Huber H."/>
            <person name="Stetter K."/>
            <person name="Lucas S."/>
            <person name="Copeland A."/>
            <person name="Lapidus A."/>
            <person name="Glavina del Rio T."/>
            <person name="Dalin E."/>
            <person name="Tice H."/>
            <person name="Bruce D."/>
            <person name="Goodwin L."/>
            <person name="Pitluck S."/>
            <person name="Saunders E."/>
            <person name="Brettin T."/>
            <person name="Detter J.C."/>
            <person name="Han C."/>
            <person name="Larimer F."/>
            <person name="Land M."/>
            <person name="Hauser L."/>
            <person name="Kyrpides N."/>
            <person name="Ovchinnikova G."/>
            <person name="Richardson P."/>
        </authorList>
    </citation>
    <scope>NUCLEOTIDE SEQUENCE [LARGE SCALE GENOMIC DNA]</scope>
    <source>
        <strain evidence="8">DSM 10501 / KC4</strain>
    </source>
</reference>
<evidence type="ECO:0000256" key="4">
    <source>
        <dbReference type="ARBA" id="ARBA00023136"/>
    </source>
</evidence>